<proteinExistence type="predicted"/>
<evidence type="ECO:0000313" key="2">
    <source>
        <dbReference type="EMBL" id="CAD7236532.1"/>
    </source>
</evidence>
<dbReference type="NCBIfam" id="TIGR02532">
    <property type="entry name" value="IV_pilin_GFxxxE"/>
    <property type="match status" value="1"/>
</dbReference>
<dbReference type="EMBL" id="OB679746">
    <property type="protein sequence ID" value="CAD7236532.1"/>
    <property type="molecule type" value="Genomic_DNA"/>
</dbReference>
<dbReference type="GO" id="GO:0043107">
    <property type="term" value="P:type IV pilus-dependent motility"/>
    <property type="evidence" value="ECO:0007669"/>
    <property type="project" value="TreeGrafter"/>
</dbReference>
<dbReference type="SUPFAM" id="SSF54523">
    <property type="entry name" value="Pili subunits"/>
    <property type="match status" value="1"/>
</dbReference>
<dbReference type="AlphaFoldDB" id="A0A7R8ZU31"/>
<dbReference type="InterPro" id="IPR045584">
    <property type="entry name" value="Pilin-like"/>
</dbReference>
<sequence length="290" mass="32032">MEAKQQQGFTLIEMMIVVAIIGILAALALPAYQAYIIRAKLIETARFSGAAKTLIWEDYFTLGAMPENTTNTAANVENMMMSSDYVSHAVYTKLDKDNARLQITFQQIGAGADVDVVLGPLLTLVVYKPLKTTLKIDLGVIAAVQIAALGYGMYTINQAHPLYVAYAIDRFTPINANEVSPAKAKHAELQKSKLSGPTIVYVQKPSDPSEMSRLTMEVLSGKPDIDARPEYYEPFNKFATEVMQKGSTPQQLSQTPEHKQKLEAFIAKYGKTAEDYAFLPLVGKEKDVLW</sequence>
<dbReference type="Pfam" id="PF07963">
    <property type="entry name" value="N_methyl"/>
    <property type="match status" value="1"/>
</dbReference>
<dbReference type="PROSITE" id="PS00409">
    <property type="entry name" value="PROKAR_NTER_METHYL"/>
    <property type="match status" value="1"/>
</dbReference>
<name>A0A7R8ZU31_9CRUS</name>
<organism evidence="2">
    <name type="scientific">Cyprideis torosa</name>
    <dbReference type="NCBI Taxonomy" id="163714"/>
    <lineage>
        <taxon>Eukaryota</taxon>
        <taxon>Metazoa</taxon>
        <taxon>Ecdysozoa</taxon>
        <taxon>Arthropoda</taxon>
        <taxon>Crustacea</taxon>
        <taxon>Oligostraca</taxon>
        <taxon>Ostracoda</taxon>
        <taxon>Podocopa</taxon>
        <taxon>Podocopida</taxon>
        <taxon>Cytherocopina</taxon>
        <taxon>Cytheroidea</taxon>
        <taxon>Cytherideidae</taxon>
        <taxon>Cyprideis</taxon>
    </lineage>
</organism>
<feature type="non-terminal residue" evidence="2">
    <location>
        <position position="1"/>
    </location>
</feature>
<dbReference type="OrthoDB" id="8300631at2759"/>
<gene>
    <name evidence="2" type="ORF">CTOB1V02_LOCUS14347</name>
</gene>
<reference evidence="2" key="1">
    <citation type="submission" date="2020-11" db="EMBL/GenBank/DDBJ databases">
        <authorList>
            <person name="Tran Van P."/>
        </authorList>
    </citation>
    <scope>NUCLEOTIDE SEQUENCE</scope>
</reference>
<dbReference type="InterPro" id="IPR012902">
    <property type="entry name" value="N_methyl_site"/>
</dbReference>
<evidence type="ECO:0000256" key="1">
    <source>
        <dbReference type="ARBA" id="ARBA00022481"/>
    </source>
</evidence>
<keyword evidence="1" id="KW-0488">Methylation</keyword>
<dbReference type="PANTHER" id="PTHR30093:SF34">
    <property type="entry name" value="PREPILIN PEPTIDASE-DEPENDENT PROTEIN D"/>
    <property type="match status" value="1"/>
</dbReference>
<dbReference type="PANTHER" id="PTHR30093">
    <property type="entry name" value="GENERAL SECRETION PATHWAY PROTEIN G"/>
    <property type="match status" value="1"/>
</dbReference>
<accession>A0A7R8ZU31</accession>
<protein>
    <submittedName>
        <fullName evidence="2">Uncharacterized protein</fullName>
    </submittedName>
</protein>
<dbReference type="Gene3D" id="3.30.700.10">
    <property type="entry name" value="Glycoprotein, Type 4 Pilin"/>
    <property type="match status" value="1"/>
</dbReference>